<evidence type="ECO:0000256" key="3">
    <source>
        <dbReference type="ARBA" id="ARBA00022630"/>
    </source>
</evidence>
<gene>
    <name evidence="7" type="ORF">K7J14_12670</name>
</gene>
<keyword evidence="8" id="KW-1185">Reference proteome</keyword>
<evidence type="ECO:0000256" key="2">
    <source>
        <dbReference type="ARBA" id="ARBA00007118"/>
    </source>
</evidence>
<dbReference type="Pfam" id="PF14512">
    <property type="entry name" value="TM1586_NiRdase"/>
    <property type="match status" value="1"/>
</dbReference>
<evidence type="ECO:0000259" key="6">
    <source>
        <dbReference type="Pfam" id="PF14512"/>
    </source>
</evidence>
<name>A0AAE3EJF1_9SPIR</name>
<evidence type="ECO:0000256" key="1">
    <source>
        <dbReference type="ARBA" id="ARBA00001917"/>
    </source>
</evidence>
<dbReference type="PANTHER" id="PTHR43673">
    <property type="entry name" value="NAD(P)H NITROREDUCTASE YDGI-RELATED"/>
    <property type="match status" value="1"/>
</dbReference>
<dbReference type="EMBL" id="JAINWA010000003">
    <property type="protein sequence ID" value="MCD1655546.1"/>
    <property type="molecule type" value="Genomic_DNA"/>
</dbReference>
<dbReference type="Gene3D" id="3.40.109.10">
    <property type="entry name" value="NADH Oxidase"/>
    <property type="match status" value="1"/>
</dbReference>
<accession>A0AAE3EJF1</accession>
<comment type="cofactor">
    <cofactor evidence="1">
        <name>FMN</name>
        <dbReference type="ChEBI" id="CHEBI:58210"/>
    </cofactor>
</comment>
<evidence type="ECO:0000313" key="8">
    <source>
        <dbReference type="Proteomes" id="UP001198163"/>
    </source>
</evidence>
<dbReference type="InterPro" id="IPR029478">
    <property type="entry name" value="TM1586_NiRdase"/>
</dbReference>
<dbReference type="CDD" id="cd02062">
    <property type="entry name" value="Nitro_FMN_reductase"/>
    <property type="match status" value="1"/>
</dbReference>
<keyword evidence="3" id="KW-0285">Flavoprotein</keyword>
<keyword evidence="5" id="KW-0560">Oxidoreductase</keyword>
<organism evidence="7 8">
    <name type="scientific">Teretinema zuelzerae</name>
    <dbReference type="NCBI Taxonomy" id="156"/>
    <lineage>
        <taxon>Bacteria</taxon>
        <taxon>Pseudomonadati</taxon>
        <taxon>Spirochaetota</taxon>
        <taxon>Spirochaetia</taxon>
        <taxon>Spirochaetales</taxon>
        <taxon>Treponemataceae</taxon>
        <taxon>Teretinema</taxon>
    </lineage>
</organism>
<comment type="similarity">
    <text evidence="2">Belongs to the nitroreductase family.</text>
</comment>
<sequence>MSTLELIKTRHSVRMYTPEPLRAEHVRLLNEHIELLNGKSGVRFFLIQDSPAAFDSFLGRYGKFSNARNFFVLAGKKGERAEEEAGYYGEDLVLKAEELGLGTCWVGGTYSKKDIPLEADEKIICVITVGYAAQPGSPRRSKWPSDVVSNTGDLPEWFSRGVEAALLAPTALNQQKFMFSLEAASPATGDKPVVSARVSGFGVFTRLDLGIAKYHFEAGAGRENFVWKE</sequence>
<comment type="caution">
    <text evidence="7">The sequence shown here is derived from an EMBL/GenBank/DDBJ whole genome shotgun (WGS) entry which is preliminary data.</text>
</comment>
<proteinExistence type="inferred from homology"/>
<evidence type="ECO:0000313" key="7">
    <source>
        <dbReference type="EMBL" id="MCD1655546.1"/>
    </source>
</evidence>
<evidence type="ECO:0000256" key="4">
    <source>
        <dbReference type="ARBA" id="ARBA00022643"/>
    </source>
</evidence>
<evidence type="ECO:0000256" key="5">
    <source>
        <dbReference type="ARBA" id="ARBA00023002"/>
    </source>
</evidence>
<dbReference type="InterPro" id="IPR000415">
    <property type="entry name" value="Nitroreductase-like"/>
</dbReference>
<dbReference type="AlphaFoldDB" id="A0AAE3EJF1"/>
<dbReference type="Proteomes" id="UP001198163">
    <property type="component" value="Unassembled WGS sequence"/>
</dbReference>
<reference evidence="7" key="1">
    <citation type="submission" date="2021-08" db="EMBL/GenBank/DDBJ databases">
        <title>Comparative analyses of Brucepasteria parasyntrophica and Teretinema zuelzerae.</title>
        <authorList>
            <person name="Song Y."/>
            <person name="Brune A."/>
        </authorList>
    </citation>
    <scope>NUCLEOTIDE SEQUENCE</scope>
    <source>
        <strain evidence="7">DSM 1903</strain>
    </source>
</reference>
<dbReference type="SUPFAM" id="SSF55469">
    <property type="entry name" value="FMN-dependent nitroreductase-like"/>
    <property type="match status" value="1"/>
</dbReference>
<dbReference type="RefSeq" id="WP_230756889.1">
    <property type="nucleotide sequence ID" value="NZ_JAINWA010000003.1"/>
</dbReference>
<protein>
    <submittedName>
        <fullName evidence="7">Nitroreductase family protein</fullName>
    </submittedName>
</protein>
<feature type="domain" description="Putative nitroreductase TM1586" evidence="6">
    <location>
        <begin position="4"/>
        <end position="220"/>
    </location>
</feature>
<keyword evidence="4" id="KW-0288">FMN</keyword>
<dbReference type="GO" id="GO:0016491">
    <property type="term" value="F:oxidoreductase activity"/>
    <property type="evidence" value="ECO:0007669"/>
    <property type="project" value="UniProtKB-KW"/>
</dbReference>
<dbReference type="PANTHER" id="PTHR43673:SF2">
    <property type="entry name" value="NITROREDUCTASE"/>
    <property type="match status" value="1"/>
</dbReference>